<organism evidence="2 3">
    <name type="scientific">Mycoplasma miroungigenitalium</name>
    <dbReference type="NCBI Taxonomy" id="754515"/>
    <lineage>
        <taxon>Bacteria</taxon>
        <taxon>Bacillati</taxon>
        <taxon>Mycoplasmatota</taxon>
        <taxon>Mollicutes</taxon>
        <taxon>Mycoplasmataceae</taxon>
        <taxon>Mycoplasma</taxon>
    </lineage>
</organism>
<dbReference type="GO" id="GO:0003677">
    <property type="term" value="F:DNA binding"/>
    <property type="evidence" value="ECO:0007669"/>
    <property type="project" value="InterPro"/>
</dbReference>
<dbReference type="Proteomes" id="UP000500686">
    <property type="component" value="Chromosome"/>
</dbReference>
<dbReference type="KEGG" id="mmir:HLA87_00680"/>
<protein>
    <recommendedName>
        <fullName evidence="1">Restriction endonuclease type II DpnII-like domain-containing protein</fullName>
    </recommendedName>
</protein>
<dbReference type="AlphaFoldDB" id="A0A6M4JA99"/>
<name>A0A6M4JA99_9MOLU</name>
<evidence type="ECO:0000259" key="1">
    <source>
        <dbReference type="Pfam" id="PF04556"/>
    </source>
</evidence>
<feature type="domain" description="Restriction endonuclease type II DpnII-like" evidence="1">
    <location>
        <begin position="1"/>
        <end position="33"/>
    </location>
</feature>
<proteinExistence type="predicted"/>
<gene>
    <name evidence="2" type="ORF">HLA87_00680</name>
</gene>
<reference evidence="2 3" key="1">
    <citation type="submission" date="2020-05" db="EMBL/GenBank/DDBJ databases">
        <title>Novel Mycoplasma species detected in Mirounga angustirostris (northern elephant seal) from the USA.</title>
        <authorList>
            <person name="Volokhov D.V."/>
        </authorList>
    </citation>
    <scope>NUCLEOTIDE SEQUENCE [LARGE SCALE GENOMIC DNA]</scope>
    <source>
        <strain evidence="2 3">Mirounga ES2806-GEN</strain>
    </source>
</reference>
<dbReference type="EMBL" id="CP053096">
    <property type="protein sequence ID" value="QJR43325.1"/>
    <property type="molecule type" value="Genomic_DNA"/>
</dbReference>
<evidence type="ECO:0000313" key="2">
    <source>
        <dbReference type="EMBL" id="QJR43325.1"/>
    </source>
</evidence>
<dbReference type="Pfam" id="PF04556">
    <property type="entry name" value="DpnII"/>
    <property type="match status" value="1"/>
</dbReference>
<accession>A0A6M4JA99</accession>
<sequence>MDSNARKNRVGNLMKELVESSLINFGYAINENYLNKQLCQISV</sequence>
<keyword evidence="3" id="KW-1185">Reference proteome</keyword>
<dbReference type="GO" id="GO:0009036">
    <property type="term" value="F:type II site-specific deoxyribonuclease activity"/>
    <property type="evidence" value="ECO:0007669"/>
    <property type="project" value="InterPro"/>
</dbReference>
<dbReference type="InterPro" id="IPR007637">
    <property type="entry name" value="Restrct_endonuc_II_DpnII-like"/>
</dbReference>
<dbReference type="GO" id="GO:0009307">
    <property type="term" value="P:DNA restriction-modification system"/>
    <property type="evidence" value="ECO:0007669"/>
    <property type="project" value="InterPro"/>
</dbReference>
<evidence type="ECO:0000313" key="3">
    <source>
        <dbReference type="Proteomes" id="UP000500686"/>
    </source>
</evidence>